<dbReference type="RefSeq" id="WP_137814293.1">
    <property type="nucleotide sequence ID" value="NZ_BJFL01000012.1"/>
</dbReference>
<comment type="caution">
    <text evidence="1">The sequence shown here is derived from an EMBL/GenBank/DDBJ whole genome shotgun (WGS) entry which is preliminary data.</text>
</comment>
<dbReference type="AlphaFoldDB" id="A0A4D4J7P6"/>
<organism evidence="1 2">
    <name type="scientific">Gandjariella thermophila</name>
    <dbReference type="NCBI Taxonomy" id="1931992"/>
    <lineage>
        <taxon>Bacteria</taxon>
        <taxon>Bacillati</taxon>
        <taxon>Actinomycetota</taxon>
        <taxon>Actinomycetes</taxon>
        <taxon>Pseudonocardiales</taxon>
        <taxon>Pseudonocardiaceae</taxon>
        <taxon>Gandjariella</taxon>
    </lineage>
</organism>
<accession>A0A4D4J7P6</accession>
<reference evidence="2" key="1">
    <citation type="submission" date="2019-04" db="EMBL/GenBank/DDBJ databases">
        <title>Draft genome sequence of Pseudonocardiaceae bacterium SL3-2-4.</title>
        <authorList>
            <person name="Ningsih F."/>
            <person name="Yokota A."/>
            <person name="Sakai Y."/>
            <person name="Nanatani K."/>
            <person name="Yabe S."/>
            <person name="Oetari A."/>
            <person name="Sjamsuridzal W."/>
        </authorList>
    </citation>
    <scope>NUCLEOTIDE SEQUENCE [LARGE SCALE GENOMIC DNA]</scope>
    <source>
        <strain evidence="2">SL3-2-4</strain>
    </source>
</reference>
<proteinExistence type="predicted"/>
<keyword evidence="2" id="KW-1185">Reference proteome</keyword>
<name>A0A4D4J7P6_9PSEU</name>
<evidence type="ECO:0000313" key="2">
    <source>
        <dbReference type="Proteomes" id="UP000298860"/>
    </source>
</evidence>
<protein>
    <submittedName>
        <fullName evidence="1">Uncharacterized protein</fullName>
    </submittedName>
</protein>
<gene>
    <name evidence="1" type="ORF">GTS_28550</name>
</gene>
<dbReference type="OrthoDB" id="3697269at2"/>
<dbReference type="Proteomes" id="UP000298860">
    <property type="component" value="Unassembled WGS sequence"/>
</dbReference>
<dbReference type="EMBL" id="BJFL01000012">
    <property type="protein sequence ID" value="GDY31222.1"/>
    <property type="molecule type" value="Genomic_DNA"/>
</dbReference>
<sequence length="84" mass="8852">MSQPTTKRALVLHVTSGEAVLFGVSQETADELLPRIPDLMATGSVETLTGADGTPFVVNFRHVVTAHVGPLPPLAHVYGATGFR</sequence>
<evidence type="ECO:0000313" key="1">
    <source>
        <dbReference type="EMBL" id="GDY31222.1"/>
    </source>
</evidence>